<dbReference type="Pfam" id="PF11563">
    <property type="entry name" value="Protoglobin"/>
    <property type="match status" value="1"/>
</dbReference>
<dbReference type="GO" id="GO:0019825">
    <property type="term" value="F:oxygen binding"/>
    <property type="evidence" value="ECO:0007669"/>
    <property type="project" value="InterPro"/>
</dbReference>
<dbReference type="PANTHER" id="PTHR32089:SF118">
    <property type="entry name" value="HEME-BASED AEROTACTIC TRANSDUCER HEMAT"/>
    <property type="match status" value="1"/>
</dbReference>
<dbReference type="OrthoDB" id="266313at2"/>
<protein>
    <submittedName>
        <fullName evidence="4">Globin-coupled sensor protein</fullName>
    </submittedName>
</protein>
<dbReference type="AlphaFoldDB" id="A0A7X2LXP5"/>
<dbReference type="SUPFAM" id="SSF46458">
    <property type="entry name" value="Globin-like"/>
    <property type="match status" value="1"/>
</dbReference>
<dbReference type="PANTHER" id="PTHR32089">
    <property type="entry name" value="METHYL-ACCEPTING CHEMOTAXIS PROTEIN MCPB"/>
    <property type="match status" value="1"/>
</dbReference>
<feature type="domain" description="Methyl-accepting transducer" evidence="3">
    <location>
        <begin position="200"/>
        <end position="434"/>
    </location>
</feature>
<dbReference type="GO" id="GO:0020037">
    <property type="term" value="F:heme binding"/>
    <property type="evidence" value="ECO:0007669"/>
    <property type="project" value="InterPro"/>
</dbReference>
<dbReference type="RefSeq" id="WP_154306645.1">
    <property type="nucleotide sequence ID" value="NZ_WKKI01000005.1"/>
</dbReference>
<evidence type="ECO:0000313" key="4">
    <source>
        <dbReference type="EMBL" id="MRX71511.1"/>
    </source>
</evidence>
<dbReference type="Gene3D" id="1.10.490.10">
    <property type="entry name" value="Globins"/>
    <property type="match status" value="1"/>
</dbReference>
<dbReference type="InterPro" id="IPR004089">
    <property type="entry name" value="MCPsignal_dom"/>
</dbReference>
<dbReference type="Proteomes" id="UP000448867">
    <property type="component" value="Unassembled WGS sequence"/>
</dbReference>
<dbReference type="CDD" id="cd01068">
    <property type="entry name" value="globin_sensor"/>
    <property type="match status" value="1"/>
</dbReference>
<comment type="caution">
    <text evidence="4">The sequence shown here is derived from an EMBL/GenBank/DDBJ whole genome shotgun (WGS) entry which is preliminary data.</text>
</comment>
<dbReference type="EMBL" id="WKKI01000005">
    <property type="protein sequence ID" value="MRX71511.1"/>
    <property type="molecule type" value="Genomic_DNA"/>
</dbReference>
<organism evidence="4 5">
    <name type="scientific">Metabacillus lacus</name>
    <dbReference type="NCBI Taxonomy" id="1983721"/>
    <lineage>
        <taxon>Bacteria</taxon>
        <taxon>Bacillati</taxon>
        <taxon>Bacillota</taxon>
        <taxon>Bacilli</taxon>
        <taxon>Bacillales</taxon>
        <taxon>Bacillaceae</taxon>
        <taxon>Metabacillus</taxon>
    </lineage>
</organism>
<evidence type="ECO:0000313" key="5">
    <source>
        <dbReference type="Proteomes" id="UP000448867"/>
    </source>
</evidence>
<dbReference type="InterPro" id="IPR012292">
    <property type="entry name" value="Globin/Proto"/>
</dbReference>
<dbReference type="GO" id="GO:0007165">
    <property type="term" value="P:signal transduction"/>
    <property type="evidence" value="ECO:0007669"/>
    <property type="project" value="UniProtKB-KW"/>
</dbReference>
<sequence length="434" mass="47659">MGIFKRNQKTKMAGSNISSTEVTADIVLSVTDKNLLVQLNMLSVTTKDLAILNSIQPIIEKNLDAIVAAFYSVIVSERNLLSVINSHSSVDRLKQTLSNHILKMFQGTLTDQDIERIRRIAVIHVRIGLEAKWYMCAFHQLQASLHAALSEHIEDTGTVLEATGAISKMMNLEQQIVLEAYDAEYKAIEMKAEEQKKMVISRVNETANTLAAISEQTNAALQEIYAQTKEIAQYSYSQRETAASAENQAANGKRDIDDQSQAMLLIKDRSGEISQKMKQLQQTSGKITDVVSIVTSIAEQTNLLALNAAIESARAGEYGKGFSVVASEVRKLAEETKHSVQGVSALIDDIHKQTQQMSVSISEVNKLTTVSADQMSGIHSFFHSITDLMSVNTGQSHTLQGDLSRFTESMGNISNAMSEIADTSDQLKELSNSI</sequence>
<dbReference type="InterPro" id="IPR039379">
    <property type="entry name" value="Protoglobin_sensor_dom"/>
</dbReference>
<dbReference type="SUPFAM" id="SSF58104">
    <property type="entry name" value="Methyl-accepting chemotaxis protein (MCP) signaling domain"/>
    <property type="match status" value="1"/>
</dbReference>
<gene>
    <name evidence="4" type="ORF">GJU40_04890</name>
</gene>
<keyword evidence="1 2" id="KW-0807">Transducer</keyword>
<dbReference type="GO" id="GO:0016020">
    <property type="term" value="C:membrane"/>
    <property type="evidence" value="ECO:0007669"/>
    <property type="project" value="InterPro"/>
</dbReference>
<dbReference type="InterPro" id="IPR009050">
    <property type="entry name" value="Globin-like_sf"/>
</dbReference>
<evidence type="ECO:0000256" key="2">
    <source>
        <dbReference type="PROSITE-ProRule" id="PRU00284"/>
    </source>
</evidence>
<dbReference type="SMART" id="SM00283">
    <property type="entry name" value="MA"/>
    <property type="match status" value="1"/>
</dbReference>
<dbReference type="Pfam" id="PF00015">
    <property type="entry name" value="MCPsignal"/>
    <property type="match status" value="1"/>
</dbReference>
<name>A0A7X2LXP5_9BACI</name>
<evidence type="ECO:0000259" key="3">
    <source>
        <dbReference type="PROSITE" id="PS50111"/>
    </source>
</evidence>
<evidence type="ECO:0000256" key="1">
    <source>
        <dbReference type="ARBA" id="ARBA00023224"/>
    </source>
</evidence>
<dbReference type="InterPro" id="IPR044398">
    <property type="entry name" value="Globin-sensor_dom"/>
</dbReference>
<dbReference type="PROSITE" id="PS50111">
    <property type="entry name" value="CHEMOTAXIS_TRANSDUC_2"/>
    <property type="match status" value="1"/>
</dbReference>
<proteinExistence type="predicted"/>
<dbReference type="Gene3D" id="1.10.287.950">
    <property type="entry name" value="Methyl-accepting chemotaxis protein"/>
    <property type="match status" value="1"/>
</dbReference>
<keyword evidence="5" id="KW-1185">Reference proteome</keyword>
<reference evidence="4 5" key="1">
    <citation type="submission" date="2019-11" db="EMBL/GenBank/DDBJ databases">
        <title>Bacillus lacus genome.</title>
        <authorList>
            <person name="Allen C.J."/>
            <person name="Newman J.D."/>
        </authorList>
    </citation>
    <scope>NUCLEOTIDE SEQUENCE [LARGE SCALE GENOMIC DNA]</scope>
    <source>
        <strain evidence="4 5">KCTC 33946</strain>
    </source>
</reference>
<accession>A0A7X2LXP5</accession>